<proteinExistence type="predicted"/>
<gene>
    <name evidence="1" type="primary">AlNc14C118G6580</name>
    <name evidence="1" type="ORF">ALNC14_074380</name>
</gene>
<dbReference type="HOGENOM" id="CLU_1392411_0_0_1"/>
<name>F0WJ49_9STRA</name>
<accession>F0WJ49</accession>
<sequence length="196" mass="22947">MNYRILHQAGIYHGISGLRVELRRLLEPDEDTRTEYILMAFYVNEDGKSEELLKSFEPVSLNSERVDDRYQRGLLATFHSTNEFGKFVSVCVLHDLYLANLEKRKMLFRPTMLQLEEGFPIDARIYLDPQEYISMATKEKNSFVRTAIRYEPYMYLGDISQYRQKKPHSVKSLCGTKIKFGDVEFADQTVQIRLGI</sequence>
<dbReference type="AlphaFoldDB" id="F0WJ49"/>
<protein>
    <submittedName>
        <fullName evidence="1">AlNc14C118G6580 protein</fullName>
    </submittedName>
</protein>
<organism evidence="1">
    <name type="scientific">Albugo laibachii Nc14</name>
    <dbReference type="NCBI Taxonomy" id="890382"/>
    <lineage>
        <taxon>Eukaryota</taxon>
        <taxon>Sar</taxon>
        <taxon>Stramenopiles</taxon>
        <taxon>Oomycota</taxon>
        <taxon>Peronosporomycetes</taxon>
        <taxon>Albuginales</taxon>
        <taxon>Albuginaceae</taxon>
        <taxon>Albugo</taxon>
    </lineage>
</organism>
<dbReference type="EMBL" id="FR824163">
    <property type="protein sequence ID" value="CCA21295.1"/>
    <property type="molecule type" value="Genomic_DNA"/>
</dbReference>
<evidence type="ECO:0000313" key="1">
    <source>
        <dbReference type="EMBL" id="CCA21295.1"/>
    </source>
</evidence>
<reference evidence="1" key="2">
    <citation type="submission" date="2011-02" db="EMBL/GenBank/DDBJ databases">
        <authorList>
            <person name="MacLean D."/>
        </authorList>
    </citation>
    <scope>NUCLEOTIDE SEQUENCE</scope>
</reference>
<reference evidence="1" key="1">
    <citation type="journal article" date="2011" name="PLoS Biol.">
        <title>Gene gain and loss during evolution of obligate parasitism in the white rust pathogen of Arabidopsis thaliana.</title>
        <authorList>
            <person name="Kemen E."/>
            <person name="Gardiner A."/>
            <person name="Schultz-Larsen T."/>
            <person name="Kemen A.C."/>
            <person name="Balmuth A.L."/>
            <person name="Robert-Seilaniantz A."/>
            <person name="Bailey K."/>
            <person name="Holub E."/>
            <person name="Studholme D.J."/>
            <person name="Maclean D."/>
            <person name="Jones J.D."/>
        </authorList>
    </citation>
    <scope>NUCLEOTIDE SEQUENCE</scope>
</reference>